<proteinExistence type="predicted"/>
<accession>A0ABN3NGU5</accession>
<name>A0ABN3NGU5_9ACTN</name>
<reference evidence="3 4" key="1">
    <citation type="journal article" date="2019" name="Int. J. Syst. Evol. Microbiol.">
        <title>The Global Catalogue of Microorganisms (GCM) 10K type strain sequencing project: providing services to taxonomists for standard genome sequencing and annotation.</title>
        <authorList>
            <consortium name="The Broad Institute Genomics Platform"/>
            <consortium name="The Broad Institute Genome Sequencing Center for Infectious Disease"/>
            <person name="Wu L."/>
            <person name="Ma J."/>
        </authorList>
    </citation>
    <scope>NUCLEOTIDE SEQUENCE [LARGE SCALE GENOMIC DNA]</scope>
    <source>
        <strain evidence="3 4">JCM 3367</strain>
    </source>
</reference>
<keyword evidence="1" id="KW-0472">Membrane</keyword>
<dbReference type="Proteomes" id="UP001499978">
    <property type="component" value="Unassembled WGS sequence"/>
</dbReference>
<feature type="domain" description="DUF2231" evidence="2">
    <location>
        <begin position="6"/>
        <end position="151"/>
    </location>
</feature>
<gene>
    <name evidence="3" type="ORF">GCM10010201_18680</name>
</gene>
<feature type="transmembrane region" description="Helical" evidence="1">
    <location>
        <begin position="12"/>
        <end position="34"/>
    </location>
</feature>
<protein>
    <recommendedName>
        <fullName evidence="2">DUF2231 domain-containing protein</fullName>
    </recommendedName>
</protein>
<evidence type="ECO:0000313" key="3">
    <source>
        <dbReference type="EMBL" id="GAA2521124.1"/>
    </source>
</evidence>
<dbReference type="EMBL" id="BAAARY010000006">
    <property type="protein sequence ID" value="GAA2521124.1"/>
    <property type="molecule type" value="Genomic_DNA"/>
</dbReference>
<comment type="caution">
    <text evidence="3">The sequence shown here is derived from an EMBL/GenBank/DDBJ whole genome shotgun (WGS) entry which is preliminary data.</text>
</comment>
<feature type="transmembrane region" description="Helical" evidence="1">
    <location>
        <begin position="41"/>
        <end position="61"/>
    </location>
</feature>
<evidence type="ECO:0000259" key="2">
    <source>
        <dbReference type="Pfam" id="PF09990"/>
    </source>
</evidence>
<keyword evidence="1" id="KW-0812">Transmembrane</keyword>
<sequence>MDEIMGIPTHPLVVHAAVVLTPMLALAALVYALVPRVRPAMWWAVAGLAVAAPLATLAATFTGERLVASMPGIETLIGPHAEAGEITRNLTGLLGLASLGLWLTHRAAARAQDRPALRWQALALTVVVVLTAVAVLIFVVRAGHSGSDAVWGS</sequence>
<evidence type="ECO:0000256" key="1">
    <source>
        <dbReference type="SAM" id="Phobius"/>
    </source>
</evidence>
<organism evidence="3 4">
    <name type="scientific">Pilimelia columellifera subsp. columellifera</name>
    <dbReference type="NCBI Taxonomy" id="706583"/>
    <lineage>
        <taxon>Bacteria</taxon>
        <taxon>Bacillati</taxon>
        <taxon>Actinomycetota</taxon>
        <taxon>Actinomycetes</taxon>
        <taxon>Micromonosporales</taxon>
        <taxon>Micromonosporaceae</taxon>
        <taxon>Pilimelia</taxon>
    </lineage>
</organism>
<dbReference type="Pfam" id="PF09990">
    <property type="entry name" value="DUF2231"/>
    <property type="match status" value="1"/>
</dbReference>
<evidence type="ECO:0000313" key="4">
    <source>
        <dbReference type="Proteomes" id="UP001499978"/>
    </source>
</evidence>
<keyword evidence="1" id="KW-1133">Transmembrane helix</keyword>
<feature type="transmembrane region" description="Helical" evidence="1">
    <location>
        <begin position="121"/>
        <end position="143"/>
    </location>
</feature>
<keyword evidence="4" id="KW-1185">Reference proteome</keyword>
<dbReference type="RefSeq" id="WP_344171286.1">
    <property type="nucleotide sequence ID" value="NZ_BAAARY010000006.1"/>
</dbReference>
<dbReference type="InterPro" id="IPR019251">
    <property type="entry name" value="DUF2231_TM"/>
</dbReference>